<reference evidence="2" key="1">
    <citation type="submission" date="2021-01" db="UniProtKB">
        <authorList>
            <consortium name="EnsemblMetazoa"/>
        </authorList>
    </citation>
    <scope>IDENTIFICATION</scope>
</reference>
<keyword evidence="1" id="KW-0812">Transmembrane</keyword>
<keyword evidence="1" id="KW-0472">Membrane</keyword>
<sequence length="463" mass="53424">MSVSIAVKVFIVVLLTLTVWSLIRKTMMKSIHPYFDSNDIEQEDEEIEYGESLESLKTILDETYVSVIKILDESESAKSVIELEKGLKHLKEAIKQRNVLAGEDPGRLPKIEKVKKEMKDPGEICPEKYQGAKQDYPLYLNHIPLDPTCKVAPLNSLVTVTFNFVNEIPATQAEELFEDAAFGMYKNMTFLAFLKKGAKEIPKLKDIAKVKLPNMHIIEQEETSQTHADVLEEMAKSVKTKYVVLTRNIERFDNFSTIIRLVRDISLGKAEIVAGSHRNTSGHWRAGCYQMKQRLGEMALDEGYDFSDNGCMFCDYVSGPFGIKTEVLLKYLETVKESPLKTYQFYMEMFFHFRLQMRKKILMCIDSMFYTVTSGLLPRDKAAWMPYLKRNKISKMVFPRKVVTHEATCKEVELQCIPDKEKNLPFCCYREIEEVLLDGSRRRKRRLTVLLAHEKPLKYDNVG</sequence>
<dbReference type="Proteomes" id="UP000594262">
    <property type="component" value="Unplaced"/>
</dbReference>
<dbReference type="EnsemblMetazoa" id="CLYHEMT022463.1">
    <property type="protein sequence ID" value="CLYHEMP022463.1"/>
    <property type="gene ID" value="CLYHEMG022463"/>
</dbReference>
<evidence type="ECO:0000313" key="2">
    <source>
        <dbReference type="EnsemblMetazoa" id="CLYHEMP022463.1"/>
    </source>
</evidence>
<dbReference type="RefSeq" id="XP_066935642.1">
    <property type="nucleotide sequence ID" value="XM_067079541.1"/>
</dbReference>
<accession>A0A7M5XGD4</accession>
<dbReference type="AlphaFoldDB" id="A0A7M5XGD4"/>
<keyword evidence="3" id="KW-1185">Reference proteome</keyword>
<dbReference type="PANTHER" id="PTHR13627">
    <property type="entry name" value="FUKUTIN RELATED PROTEIN"/>
    <property type="match status" value="1"/>
</dbReference>
<dbReference type="PANTHER" id="PTHR13627:SF34">
    <property type="entry name" value="RIBITOL-5-PHOSPHATE TRANSFERASE"/>
    <property type="match status" value="1"/>
</dbReference>
<organism evidence="2 3">
    <name type="scientific">Clytia hemisphaerica</name>
    <dbReference type="NCBI Taxonomy" id="252671"/>
    <lineage>
        <taxon>Eukaryota</taxon>
        <taxon>Metazoa</taxon>
        <taxon>Cnidaria</taxon>
        <taxon>Hydrozoa</taxon>
        <taxon>Hydroidolina</taxon>
        <taxon>Leptothecata</taxon>
        <taxon>Obeliida</taxon>
        <taxon>Clytiidae</taxon>
        <taxon>Clytia</taxon>
    </lineage>
</organism>
<name>A0A7M5XGD4_9CNID</name>
<proteinExistence type="predicted"/>
<evidence type="ECO:0000313" key="3">
    <source>
        <dbReference type="Proteomes" id="UP000594262"/>
    </source>
</evidence>
<feature type="transmembrane region" description="Helical" evidence="1">
    <location>
        <begin position="6"/>
        <end position="23"/>
    </location>
</feature>
<evidence type="ECO:0000256" key="1">
    <source>
        <dbReference type="SAM" id="Phobius"/>
    </source>
</evidence>
<keyword evidence="1" id="KW-1133">Transmembrane helix</keyword>
<dbReference type="InterPro" id="IPR052613">
    <property type="entry name" value="LicD_transferase"/>
</dbReference>
<dbReference type="GeneID" id="136823370"/>
<dbReference type="OrthoDB" id="5978275at2759"/>
<protein>
    <submittedName>
        <fullName evidence="2">Uncharacterized protein</fullName>
    </submittedName>
</protein>